<name>A0A2A6FT60_9MICO</name>
<organism evidence="2 3">
    <name type="scientific">Candidatus Lumbricidiphila eiseniae</name>
    <dbReference type="NCBI Taxonomy" id="1969409"/>
    <lineage>
        <taxon>Bacteria</taxon>
        <taxon>Bacillati</taxon>
        <taxon>Actinomycetota</taxon>
        <taxon>Actinomycetes</taxon>
        <taxon>Micrococcales</taxon>
        <taxon>Microbacteriaceae</taxon>
        <taxon>Candidatus Lumbricidiphila</taxon>
    </lineage>
</organism>
<evidence type="ECO:0000256" key="1">
    <source>
        <dbReference type="SAM" id="Phobius"/>
    </source>
</evidence>
<comment type="caution">
    <text evidence="2">The sequence shown here is derived from an EMBL/GenBank/DDBJ whole genome shotgun (WGS) entry which is preliminary data.</text>
</comment>
<evidence type="ECO:0000313" key="3">
    <source>
        <dbReference type="Proteomes" id="UP000219994"/>
    </source>
</evidence>
<dbReference type="GO" id="GO:0004252">
    <property type="term" value="F:serine-type endopeptidase activity"/>
    <property type="evidence" value="ECO:0007669"/>
    <property type="project" value="InterPro"/>
</dbReference>
<dbReference type="InterPro" id="IPR019533">
    <property type="entry name" value="Peptidase_S26"/>
</dbReference>
<gene>
    <name evidence="2" type="ORF">B5766_03950</name>
</gene>
<keyword evidence="1" id="KW-1133">Transmembrane helix</keyword>
<feature type="transmembrane region" description="Helical" evidence="1">
    <location>
        <begin position="37"/>
        <end position="59"/>
    </location>
</feature>
<accession>A0A2A6FT60</accession>
<evidence type="ECO:0000313" key="2">
    <source>
        <dbReference type="EMBL" id="PDQ35858.1"/>
    </source>
</evidence>
<dbReference type="Proteomes" id="UP000219994">
    <property type="component" value="Unassembled WGS sequence"/>
</dbReference>
<keyword evidence="1" id="KW-0812">Transmembrane</keyword>
<dbReference type="AlphaFoldDB" id="A0A2A6FT60"/>
<dbReference type="CDD" id="cd06530">
    <property type="entry name" value="S26_SPase_I"/>
    <property type="match status" value="1"/>
</dbReference>
<feature type="transmembrane region" description="Helical" evidence="1">
    <location>
        <begin position="187"/>
        <end position="207"/>
    </location>
</feature>
<feature type="transmembrane region" description="Helical" evidence="1">
    <location>
        <begin position="160"/>
        <end position="180"/>
    </location>
</feature>
<feature type="transmembrane region" description="Helical" evidence="1">
    <location>
        <begin position="279"/>
        <end position="301"/>
    </location>
</feature>
<dbReference type="GO" id="GO:0006465">
    <property type="term" value="P:signal peptide processing"/>
    <property type="evidence" value="ECO:0007669"/>
    <property type="project" value="InterPro"/>
</dbReference>
<evidence type="ECO:0008006" key="4">
    <source>
        <dbReference type="Google" id="ProtNLM"/>
    </source>
</evidence>
<proteinExistence type="predicted"/>
<keyword evidence="1" id="KW-0472">Membrane</keyword>
<dbReference type="InterPro" id="IPR036286">
    <property type="entry name" value="LexA/Signal_pep-like_sf"/>
</dbReference>
<protein>
    <recommendedName>
        <fullName evidence="4">Signal peptidase I</fullName>
    </recommendedName>
</protein>
<sequence>MPLNSADYPEEQPQVSILPAAAQANRASIRGSSAQRFLFAITSLLLVGGITAAIVVFWAQGGRWFIVETPSMGEAMPVGTLVVTTPVAVTSLSVGDIITFHPPSEPSRIYSHRITRIDPNAVVHTRGDINGAEDPWGLQETNIIGRATAVLPGWGWLVRALPYLVIGFILVWLLVSWLFPRTWRAPALFIGFPLVVSVTAVIIRPFVGVTVLTTTTTDGLPTTTIVSTGLLPIRAKINTAGSTSVDLVSGQVGSITTSTPSAESFYHLNTIVNLSPWEWGIALLVCASPLVWCLIAGLASAKVGSARGALSHNNKRRLA</sequence>
<dbReference type="SUPFAM" id="SSF51306">
    <property type="entry name" value="LexA/Signal peptidase"/>
    <property type="match status" value="1"/>
</dbReference>
<reference evidence="3" key="1">
    <citation type="submission" date="2017-03" db="EMBL/GenBank/DDBJ databases">
        <authorList>
            <person name="Lund M.B."/>
        </authorList>
    </citation>
    <scope>NUCLEOTIDE SEQUENCE [LARGE SCALE GENOMIC DNA]</scope>
</reference>
<dbReference type="EMBL" id="NAEP01000027">
    <property type="protein sequence ID" value="PDQ35858.1"/>
    <property type="molecule type" value="Genomic_DNA"/>
</dbReference>